<proteinExistence type="predicted"/>
<feature type="region of interest" description="Disordered" evidence="1">
    <location>
        <begin position="591"/>
        <end position="610"/>
    </location>
</feature>
<organism evidence="2">
    <name type="scientific">Lotharella globosa</name>
    <dbReference type="NCBI Taxonomy" id="91324"/>
    <lineage>
        <taxon>Eukaryota</taxon>
        <taxon>Sar</taxon>
        <taxon>Rhizaria</taxon>
        <taxon>Cercozoa</taxon>
        <taxon>Chlorarachniophyceae</taxon>
        <taxon>Lotharella</taxon>
    </lineage>
</organism>
<dbReference type="AlphaFoldDB" id="A0A7S4DP48"/>
<dbReference type="EMBL" id="HBIV01018737">
    <property type="protein sequence ID" value="CAE0661970.1"/>
    <property type="molecule type" value="Transcribed_RNA"/>
</dbReference>
<feature type="compositionally biased region" description="Basic and acidic residues" evidence="1">
    <location>
        <begin position="254"/>
        <end position="273"/>
    </location>
</feature>
<evidence type="ECO:0000313" key="2">
    <source>
        <dbReference type="EMBL" id="CAE0661970.1"/>
    </source>
</evidence>
<reference evidence="2" key="1">
    <citation type="submission" date="2021-01" db="EMBL/GenBank/DDBJ databases">
        <authorList>
            <person name="Corre E."/>
            <person name="Pelletier E."/>
            <person name="Niang G."/>
            <person name="Scheremetjew M."/>
            <person name="Finn R."/>
            <person name="Kale V."/>
            <person name="Holt S."/>
            <person name="Cochrane G."/>
            <person name="Meng A."/>
            <person name="Brown T."/>
            <person name="Cohen L."/>
        </authorList>
    </citation>
    <scope>NUCLEOTIDE SEQUENCE</scope>
    <source>
        <strain evidence="2">CCCM811</strain>
    </source>
</reference>
<protein>
    <recommendedName>
        <fullName evidence="3">RING-type domain-containing protein</fullName>
    </recommendedName>
</protein>
<feature type="region of interest" description="Disordered" evidence="1">
    <location>
        <begin position="234"/>
        <end position="298"/>
    </location>
</feature>
<gene>
    <name evidence="2" type="ORF">LGLO00237_LOCUS13565</name>
</gene>
<accession>A0A7S4DP48</accession>
<dbReference type="Gene3D" id="3.30.40.10">
    <property type="entry name" value="Zinc/RING finger domain, C3HC4 (zinc finger)"/>
    <property type="match status" value="1"/>
</dbReference>
<evidence type="ECO:0008006" key="3">
    <source>
        <dbReference type="Google" id="ProtNLM"/>
    </source>
</evidence>
<feature type="region of interest" description="Disordered" evidence="1">
    <location>
        <begin position="620"/>
        <end position="650"/>
    </location>
</feature>
<name>A0A7S4DP48_9EUKA</name>
<dbReference type="InterPro" id="IPR013083">
    <property type="entry name" value="Znf_RING/FYVE/PHD"/>
</dbReference>
<feature type="compositionally biased region" description="Basic and acidic residues" evidence="1">
    <location>
        <begin position="620"/>
        <end position="640"/>
    </location>
</feature>
<dbReference type="SUPFAM" id="SSF57850">
    <property type="entry name" value="RING/U-box"/>
    <property type="match status" value="1"/>
</dbReference>
<sequence length="650" mass="72062">MSDVKLPSKEWRWVSPWMTHASVLTDDEGWRYAFAFQGPFTPTPGAISWVRQRLWLRKCQREGLAPLVPVSVNCTAPKLTQNVFTGKKILFCNGEKPWSDRDYTLKDVPDIWRDATMIVTPHKMQKHTNITLIMPCPGFVGIFFKCDPEEDHGDFPEALTERSTGWVVSKEQVPTIQGQKFGDAKLAVIFKKMPPGVLALPSTTTPSTTLILAVKASSPAVLSTSPLKITKIAKTTTTTATTSPPSRQPPSAPHHAEKDDAKSQDNSEKDRKRNSPPATTAEKDAASSSSSSAADKDGEAGVNLADIGWFFLTSEQKSHRHRLLTSNDSKLSAKDRGTLERRVPEESSWGALQAGGGWWYIFSSATQNKLGTDPTRPGALLVKRRGNSDNFKWRAQLCPGYPLPAQKGGTLKGGEGAHPQDGISRSSSAEWGKGGGFVCFLINKASQQRLCIGRRNPAIPYALWGDSERFRWRIRRVPPVLEKLAAGRGGGVREEKEKIERKLLMLRAASRPFKCPLCLCNNDRLTGVRLRCEHTHCVDCLTQYIDLFIQRNQPFKCAIKTCEAAVRAPDIIALLTAEQAKKYKAIVEKQLPRQNSNSSRGGPPEPVPGVFRTLLKRWQDLDAEDKDKPSGEQKKGDKMRINGTRDYGIV</sequence>
<evidence type="ECO:0000256" key="1">
    <source>
        <dbReference type="SAM" id="MobiDB-lite"/>
    </source>
</evidence>